<dbReference type="PANTHER" id="PTHR39600:SF1">
    <property type="entry name" value="PEPTIDASE INHIBITOR I78 FAMILY PROTEIN"/>
    <property type="match status" value="1"/>
</dbReference>
<evidence type="ECO:0000313" key="1">
    <source>
        <dbReference type="EMBL" id="OJJ83448.1"/>
    </source>
</evidence>
<organism evidence="1 2">
    <name type="scientific">Aspergillus glaucus CBS 516.65</name>
    <dbReference type="NCBI Taxonomy" id="1160497"/>
    <lineage>
        <taxon>Eukaryota</taxon>
        <taxon>Fungi</taxon>
        <taxon>Dikarya</taxon>
        <taxon>Ascomycota</taxon>
        <taxon>Pezizomycotina</taxon>
        <taxon>Eurotiomycetes</taxon>
        <taxon>Eurotiomycetidae</taxon>
        <taxon>Eurotiales</taxon>
        <taxon>Aspergillaceae</taxon>
        <taxon>Aspergillus</taxon>
        <taxon>Aspergillus subgen. Aspergillus</taxon>
    </lineage>
</organism>
<dbReference type="VEuPathDB" id="FungiDB:ASPGLDRAFT_36205"/>
<proteinExistence type="predicted"/>
<dbReference type="OrthoDB" id="10013825at2759"/>
<gene>
    <name evidence="1" type="ORF">ASPGLDRAFT_36205</name>
</gene>
<dbReference type="STRING" id="1160497.A0A1L9VHP4"/>
<dbReference type="Proteomes" id="UP000184300">
    <property type="component" value="Unassembled WGS sequence"/>
</dbReference>
<keyword evidence="2" id="KW-1185">Reference proteome</keyword>
<sequence>MPLTVPKITGSEADRAEWLSKLVGKKIGKVNNATTFAEKNLPRVHRILRPDDGYRLDYRSDRLNVYLDEEDVVRNVRFF</sequence>
<accession>A0A1L9VHP4</accession>
<dbReference type="EMBL" id="KV878899">
    <property type="protein sequence ID" value="OJJ83448.1"/>
    <property type="molecule type" value="Genomic_DNA"/>
</dbReference>
<name>A0A1L9VHP4_ASPGL</name>
<dbReference type="AlphaFoldDB" id="A0A1L9VHP4"/>
<dbReference type="RefSeq" id="XP_022400146.1">
    <property type="nucleotide sequence ID" value="XM_022544662.1"/>
</dbReference>
<protein>
    <submittedName>
        <fullName evidence="1">Uncharacterized protein</fullName>
    </submittedName>
</protein>
<dbReference type="Gene3D" id="3.30.10.10">
    <property type="entry name" value="Trypsin Inhibitor V, subunit A"/>
    <property type="match status" value="1"/>
</dbReference>
<reference evidence="2" key="1">
    <citation type="journal article" date="2017" name="Genome Biol.">
        <title>Comparative genomics reveals high biological diversity and specific adaptations in the industrially and medically important fungal genus Aspergillus.</title>
        <authorList>
            <person name="de Vries R.P."/>
            <person name="Riley R."/>
            <person name="Wiebenga A."/>
            <person name="Aguilar-Osorio G."/>
            <person name="Amillis S."/>
            <person name="Uchima C.A."/>
            <person name="Anderluh G."/>
            <person name="Asadollahi M."/>
            <person name="Askin M."/>
            <person name="Barry K."/>
            <person name="Battaglia E."/>
            <person name="Bayram O."/>
            <person name="Benocci T."/>
            <person name="Braus-Stromeyer S.A."/>
            <person name="Caldana C."/>
            <person name="Canovas D."/>
            <person name="Cerqueira G.C."/>
            <person name="Chen F."/>
            <person name="Chen W."/>
            <person name="Choi C."/>
            <person name="Clum A."/>
            <person name="Dos Santos R.A."/>
            <person name="Damasio A.R."/>
            <person name="Diallinas G."/>
            <person name="Emri T."/>
            <person name="Fekete E."/>
            <person name="Flipphi M."/>
            <person name="Freyberg S."/>
            <person name="Gallo A."/>
            <person name="Gournas C."/>
            <person name="Habgood R."/>
            <person name="Hainaut M."/>
            <person name="Harispe M.L."/>
            <person name="Henrissat B."/>
            <person name="Hilden K.S."/>
            <person name="Hope R."/>
            <person name="Hossain A."/>
            <person name="Karabika E."/>
            <person name="Karaffa L."/>
            <person name="Karanyi Z."/>
            <person name="Krasevec N."/>
            <person name="Kuo A."/>
            <person name="Kusch H."/>
            <person name="LaButti K."/>
            <person name="Lagendijk E.L."/>
            <person name="Lapidus A."/>
            <person name="Levasseur A."/>
            <person name="Lindquist E."/>
            <person name="Lipzen A."/>
            <person name="Logrieco A.F."/>
            <person name="MacCabe A."/>
            <person name="Maekelae M.R."/>
            <person name="Malavazi I."/>
            <person name="Melin P."/>
            <person name="Meyer V."/>
            <person name="Mielnichuk N."/>
            <person name="Miskei M."/>
            <person name="Molnar A.P."/>
            <person name="Mule G."/>
            <person name="Ngan C.Y."/>
            <person name="Orejas M."/>
            <person name="Orosz E."/>
            <person name="Ouedraogo J.P."/>
            <person name="Overkamp K.M."/>
            <person name="Park H.-S."/>
            <person name="Perrone G."/>
            <person name="Piumi F."/>
            <person name="Punt P.J."/>
            <person name="Ram A.F."/>
            <person name="Ramon A."/>
            <person name="Rauscher S."/>
            <person name="Record E."/>
            <person name="Riano-Pachon D.M."/>
            <person name="Robert V."/>
            <person name="Roehrig J."/>
            <person name="Ruller R."/>
            <person name="Salamov A."/>
            <person name="Salih N.S."/>
            <person name="Samson R.A."/>
            <person name="Sandor E."/>
            <person name="Sanguinetti M."/>
            <person name="Schuetze T."/>
            <person name="Sepcic K."/>
            <person name="Shelest E."/>
            <person name="Sherlock G."/>
            <person name="Sophianopoulou V."/>
            <person name="Squina F.M."/>
            <person name="Sun H."/>
            <person name="Susca A."/>
            <person name="Todd R.B."/>
            <person name="Tsang A."/>
            <person name="Unkles S.E."/>
            <person name="van de Wiele N."/>
            <person name="van Rossen-Uffink D."/>
            <person name="Oliveira J.V."/>
            <person name="Vesth T.C."/>
            <person name="Visser J."/>
            <person name="Yu J.-H."/>
            <person name="Zhou M."/>
            <person name="Andersen M.R."/>
            <person name="Archer D.B."/>
            <person name="Baker S.E."/>
            <person name="Benoit I."/>
            <person name="Brakhage A.A."/>
            <person name="Braus G.H."/>
            <person name="Fischer R."/>
            <person name="Frisvad J.C."/>
            <person name="Goldman G.H."/>
            <person name="Houbraken J."/>
            <person name="Oakley B."/>
            <person name="Pocsi I."/>
            <person name="Scazzocchio C."/>
            <person name="Seiboth B."/>
            <person name="vanKuyk P.A."/>
            <person name="Wortman J."/>
            <person name="Dyer P.S."/>
            <person name="Grigoriev I.V."/>
        </authorList>
    </citation>
    <scope>NUCLEOTIDE SEQUENCE [LARGE SCALE GENOMIC DNA]</scope>
    <source>
        <strain evidence="2">CBS 516.65</strain>
    </source>
</reference>
<dbReference type="GeneID" id="34460923"/>
<evidence type="ECO:0000313" key="2">
    <source>
        <dbReference type="Proteomes" id="UP000184300"/>
    </source>
</evidence>
<dbReference type="PANTHER" id="PTHR39600">
    <property type="entry name" value="PEPTIDASE INHIBITOR I78 FAMILY PROTEIN"/>
    <property type="match status" value="1"/>
</dbReference>